<dbReference type="VEuPathDB" id="FungiDB:BDBG_16878"/>
<keyword evidence="3" id="KW-1185">Reference proteome</keyword>
<evidence type="ECO:0000313" key="2">
    <source>
        <dbReference type="EMBL" id="OAT07653.1"/>
    </source>
</evidence>
<sequence length="138" mass="15487">MGIKLKGLSWPPSELEPELPRLPRLLQLLHLRVSYASYASITSYTPYVSYASYTYANPTPPTPPTLPTPPPTSPTPLTPTKAAMASPREFLQQLRDYVENHPDTEANVNTDTDCGICMEPFFLPFRWSPQCSHSFCLD</sequence>
<feature type="region of interest" description="Disordered" evidence="1">
    <location>
        <begin position="58"/>
        <end position="83"/>
    </location>
</feature>
<dbReference type="RefSeq" id="XP_031577883.1">
    <property type="nucleotide sequence ID" value="XM_031724738.1"/>
</dbReference>
<organism evidence="2 3">
    <name type="scientific">Blastomyces gilchristii (strain SLH14081)</name>
    <name type="common">Blastomyces dermatitidis</name>
    <dbReference type="NCBI Taxonomy" id="559298"/>
    <lineage>
        <taxon>Eukaryota</taxon>
        <taxon>Fungi</taxon>
        <taxon>Dikarya</taxon>
        <taxon>Ascomycota</taxon>
        <taxon>Pezizomycotina</taxon>
        <taxon>Eurotiomycetes</taxon>
        <taxon>Eurotiomycetidae</taxon>
        <taxon>Onygenales</taxon>
        <taxon>Ajellomycetaceae</taxon>
        <taxon>Blastomyces</taxon>
    </lineage>
</organism>
<dbReference type="KEGG" id="bgh:BDBG_16878"/>
<feature type="compositionally biased region" description="Pro residues" evidence="1">
    <location>
        <begin position="58"/>
        <end position="77"/>
    </location>
</feature>
<dbReference type="AlphaFoldDB" id="A0A179UIR1"/>
<dbReference type="Proteomes" id="UP000002038">
    <property type="component" value="Unassembled WGS sequence"/>
</dbReference>
<proteinExistence type="predicted"/>
<dbReference type="EMBL" id="GG657453">
    <property type="protein sequence ID" value="OAT07653.1"/>
    <property type="molecule type" value="Genomic_DNA"/>
</dbReference>
<dbReference type="InterPro" id="IPR013083">
    <property type="entry name" value="Znf_RING/FYVE/PHD"/>
</dbReference>
<dbReference type="Gene3D" id="3.30.40.10">
    <property type="entry name" value="Zinc/RING finger domain, C3HC4 (zinc finger)"/>
    <property type="match status" value="1"/>
</dbReference>
<evidence type="ECO:0000256" key="1">
    <source>
        <dbReference type="SAM" id="MobiDB-lite"/>
    </source>
</evidence>
<dbReference type="GeneID" id="8505175"/>
<protein>
    <submittedName>
        <fullName evidence="2">Uncharacterized protein</fullName>
    </submittedName>
</protein>
<accession>A0A179UIR1</accession>
<reference evidence="3" key="1">
    <citation type="journal article" date="2015" name="PLoS Genet.">
        <title>The dynamic genome and transcriptome of the human fungal pathogen Blastomyces and close relative Emmonsia.</title>
        <authorList>
            <person name="Munoz J.F."/>
            <person name="Gauthier G.M."/>
            <person name="Desjardins C.A."/>
            <person name="Gallo J.E."/>
            <person name="Holder J."/>
            <person name="Sullivan T.D."/>
            <person name="Marty A.J."/>
            <person name="Carmen J.C."/>
            <person name="Chen Z."/>
            <person name="Ding L."/>
            <person name="Gujja S."/>
            <person name="Magrini V."/>
            <person name="Misas E."/>
            <person name="Mitreva M."/>
            <person name="Priest M."/>
            <person name="Saif S."/>
            <person name="Whiston E.A."/>
            <person name="Young S."/>
            <person name="Zeng Q."/>
            <person name="Goldman W.E."/>
            <person name="Mardis E.R."/>
            <person name="Taylor J.W."/>
            <person name="McEwen J.G."/>
            <person name="Clay O.K."/>
            <person name="Klein B.S."/>
            <person name="Cuomo C.A."/>
        </authorList>
    </citation>
    <scope>NUCLEOTIDE SEQUENCE [LARGE SCALE GENOMIC DNA]</scope>
    <source>
        <strain evidence="3">SLH14081</strain>
    </source>
</reference>
<evidence type="ECO:0000313" key="3">
    <source>
        <dbReference type="Proteomes" id="UP000002038"/>
    </source>
</evidence>
<name>A0A179UIR1_BLAGS</name>
<gene>
    <name evidence="2" type="ORF">BDBG_16878</name>
</gene>
<dbReference type="SUPFAM" id="SSF57850">
    <property type="entry name" value="RING/U-box"/>
    <property type="match status" value="1"/>
</dbReference>